<organism evidence="2 3">
    <name type="scientific">Glarea lozoyensis (strain ATCC 20868 / MF5171)</name>
    <dbReference type="NCBI Taxonomy" id="1116229"/>
    <lineage>
        <taxon>Eukaryota</taxon>
        <taxon>Fungi</taxon>
        <taxon>Dikarya</taxon>
        <taxon>Ascomycota</taxon>
        <taxon>Pezizomycotina</taxon>
        <taxon>Leotiomycetes</taxon>
        <taxon>Helotiales</taxon>
        <taxon>Helotiaceae</taxon>
        <taxon>Glarea</taxon>
    </lineage>
</organism>
<keyword evidence="3" id="KW-1185">Reference proteome</keyword>
<reference evidence="2 3" key="1">
    <citation type="journal article" date="2013" name="BMC Genomics">
        <title>Genomics-driven discovery of the pneumocandin biosynthetic gene cluster in the fungus Glarea lozoyensis.</title>
        <authorList>
            <person name="Chen L."/>
            <person name="Yue Q."/>
            <person name="Zhang X."/>
            <person name="Xiang M."/>
            <person name="Wang C."/>
            <person name="Li S."/>
            <person name="Che Y."/>
            <person name="Ortiz-Lopez F.J."/>
            <person name="Bills G.F."/>
            <person name="Liu X."/>
            <person name="An Z."/>
        </authorList>
    </citation>
    <scope>NUCLEOTIDE SEQUENCE [LARGE SCALE GENOMIC DNA]</scope>
    <source>
        <strain evidence="3">ATCC 20868 / MF5171</strain>
    </source>
</reference>
<dbReference type="HOGENOM" id="CLU_1421528_0_0_1"/>
<dbReference type="RefSeq" id="XP_008081901.1">
    <property type="nucleotide sequence ID" value="XM_008083710.1"/>
</dbReference>
<feature type="compositionally biased region" description="Basic and acidic residues" evidence="1">
    <location>
        <begin position="111"/>
        <end position="127"/>
    </location>
</feature>
<dbReference type="EMBL" id="KE145363">
    <property type="protein sequence ID" value="EPE30490.1"/>
    <property type="molecule type" value="Genomic_DNA"/>
</dbReference>
<protein>
    <submittedName>
        <fullName evidence="2">Uncharacterized protein</fullName>
    </submittedName>
</protein>
<dbReference type="Proteomes" id="UP000016922">
    <property type="component" value="Unassembled WGS sequence"/>
</dbReference>
<name>S3CY03_GLAL2</name>
<feature type="region of interest" description="Disordered" evidence="1">
    <location>
        <begin position="1"/>
        <end position="154"/>
    </location>
</feature>
<feature type="compositionally biased region" description="Basic and acidic residues" evidence="1">
    <location>
        <begin position="20"/>
        <end position="35"/>
    </location>
</feature>
<evidence type="ECO:0000256" key="1">
    <source>
        <dbReference type="SAM" id="MobiDB-lite"/>
    </source>
</evidence>
<dbReference type="AlphaFoldDB" id="S3CY03"/>
<feature type="compositionally biased region" description="Polar residues" evidence="1">
    <location>
        <begin position="87"/>
        <end position="109"/>
    </location>
</feature>
<evidence type="ECO:0000313" key="2">
    <source>
        <dbReference type="EMBL" id="EPE30490.1"/>
    </source>
</evidence>
<evidence type="ECO:0000313" key="3">
    <source>
        <dbReference type="Proteomes" id="UP000016922"/>
    </source>
</evidence>
<gene>
    <name evidence="2" type="ORF">GLAREA_03457</name>
</gene>
<proteinExistence type="predicted"/>
<dbReference type="GeneID" id="19462512"/>
<feature type="compositionally biased region" description="Polar residues" evidence="1">
    <location>
        <begin position="128"/>
        <end position="154"/>
    </location>
</feature>
<dbReference type="KEGG" id="glz:GLAREA_03457"/>
<accession>S3CY03</accession>
<sequence length="191" mass="20791">MSSYIGVQVPDEPIGSGDDEGAHDQDYLQEYRFDQAPRPVTTRSRRGDASTLLALLGEPETEDESPVAASSAGPLPTVTFASPGVRTEQSQADTTSNQPRAATSLSQEYRGSPEQDRSKLGVERQPGDRSQSLPSVGTTAKTDDGTNSGDRAVNVEQQSTGKTLFAYLLQAKMFRMQTMQWSRIGLAKKWY</sequence>